<keyword evidence="7" id="KW-0325">Glycoprotein</keyword>
<proteinExistence type="predicted"/>
<keyword evidence="6" id="KW-0472">Membrane</keyword>
<dbReference type="VEuPathDB" id="TriTrypDB:Tb427_000420400"/>
<dbReference type="GO" id="GO:0005886">
    <property type="term" value="C:plasma membrane"/>
    <property type="evidence" value="ECO:0007669"/>
    <property type="project" value="UniProtKB-SubCell"/>
</dbReference>
<keyword evidence="8" id="KW-0449">Lipoprotein</keyword>
<feature type="domain" description="Trypanosome variant surface glycoprotein B-type N-terminal" evidence="10">
    <location>
        <begin position="1"/>
        <end position="255"/>
    </location>
</feature>
<keyword evidence="4" id="KW-0336">GPI-anchor</keyword>
<sequence length="258" mass="27657">MSTAKTEWRKIFPKEEKSGKLGPNSCQQNKSKPRCQPEWKQWAKDSIKAAAKGTRPNDIEVPTAKLESPEWRAAAIYELEQFEEQYKQDLTDVANKVKTEIGKAVYGSAYTLATVSPTCPKAAGDDWQTICKMPNVGAAMCHVLACLCSKNSDGTITNDVCVDPKTQSVTSTSPSGYITVAAELTKVCQKELPIKPTAACIRTRIAKIRSMLKTKGNAGSFGVVLGTIGGTADCKDIANTACADLTAAVATKGDTDVD</sequence>
<evidence type="ECO:0000256" key="6">
    <source>
        <dbReference type="ARBA" id="ARBA00023136"/>
    </source>
</evidence>
<evidence type="ECO:0000259" key="10">
    <source>
        <dbReference type="Pfam" id="PF13206"/>
    </source>
</evidence>
<dbReference type="InterPro" id="IPR025932">
    <property type="entry name" value="Trypano_VSG_B_N_dom"/>
</dbReference>
<evidence type="ECO:0000256" key="2">
    <source>
        <dbReference type="ARBA" id="ARBA00004609"/>
    </source>
</evidence>
<evidence type="ECO:0000256" key="1">
    <source>
        <dbReference type="ARBA" id="ARBA00002523"/>
    </source>
</evidence>
<comment type="function">
    <text evidence="1">VSG forms a coat on the surface of the parasite. The trypanosome evades the immune response of the host by expressing a series of antigenically distinct VSGs from an estimated 1000 VSG genes.</text>
</comment>
<feature type="compositionally biased region" description="Basic and acidic residues" evidence="9">
    <location>
        <begin position="1"/>
        <end position="19"/>
    </location>
</feature>
<dbReference type="Pfam" id="PF13206">
    <property type="entry name" value="VSG_B"/>
    <property type="match status" value="1"/>
</dbReference>
<evidence type="ECO:0000256" key="4">
    <source>
        <dbReference type="ARBA" id="ARBA00022622"/>
    </source>
</evidence>
<evidence type="ECO:0000256" key="9">
    <source>
        <dbReference type="SAM" id="MobiDB-lite"/>
    </source>
</evidence>
<dbReference type="AlphaFoldDB" id="A0A1J0RCT8"/>
<feature type="region of interest" description="Disordered" evidence="9">
    <location>
        <begin position="1"/>
        <end position="38"/>
    </location>
</feature>
<comment type="subcellular location">
    <subcellularLocation>
        <location evidence="2">Cell membrane</location>
        <topology evidence="2">Lipid-anchor</topology>
        <topology evidence="2">GPI-anchor</topology>
    </subcellularLocation>
</comment>
<dbReference type="GO" id="GO:0098552">
    <property type="term" value="C:side of membrane"/>
    <property type="evidence" value="ECO:0007669"/>
    <property type="project" value="UniProtKB-KW"/>
</dbReference>
<protein>
    <submittedName>
        <fullName evidence="11">Variant surface glycoprotein 1125.5718</fullName>
    </submittedName>
</protein>
<organism evidence="11">
    <name type="scientific">Trypanosoma brucei</name>
    <dbReference type="NCBI Taxonomy" id="5691"/>
    <lineage>
        <taxon>Eukaryota</taxon>
        <taxon>Discoba</taxon>
        <taxon>Euglenozoa</taxon>
        <taxon>Kinetoplastea</taxon>
        <taxon>Metakinetoplastina</taxon>
        <taxon>Trypanosomatida</taxon>
        <taxon>Trypanosomatidae</taxon>
        <taxon>Trypanosoma</taxon>
    </lineage>
</organism>
<keyword evidence="5" id="KW-0732">Signal</keyword>
<dbReference type="EMBL" id="KX701801">
    <property type="protein sequence ID" value="APD75757.1"/>
    <property type="molecule type" value="Genomic_DNA"/>
</dbReference>
<reference evidence="11" key="1">
    <citation type="submission" date="2016-08" db="EMBL/GenBank/DDBJ databases">
        <title>VSG repertoire of Trypanosoma brucei EATRO 1125.</title>
        <authorList>
            <person name="Cross G.A."/>
        </authorList>
    </citation>
    <scope>NUCLEOTIDE SEQUENCE</scope>
    <source>
        <strain evidence="11">EATRO 1125</strain>
    </source>
</reference>
<name>A0A1J0RCT8_9TRYP</name>
<evidence type="ECO:0000313" key="11">
    <source>
        <dbReference type="EMBL" id="APD75757.1"/>
    </source>
</evidence>
<evidence type="ECO:0000256" key="7">
    <source>
        <dbReference type="ARBA" id="ARBA00023180"/>
    </source>
</evidence>
<evidence type="ECO:0000256" key="3">
    <source>
        <dbReference type="ARBA" id="ARBA00022475"/>
    </source>
</evidence>
<evidence type="ECO:0000256" key="5">
    <source>
        <dbReference type="ARBA" id="ARBA00022729"/>
    </source>
</evidence>
<accession>A0A1J0RCT8</accession>
<keyword evidence="3" id="KW-1003">Cell membrane</keyword>
<evidence type="ECO:0000256" key="8">
    <source>
        <dbReference type="ARBA" id="ARBA00023288"/>
    </source>
</evidence>